<evidence type="ECO:0000313" key="1">
    <source>
        <dbReference type="EMBL" id="MBB5189608.1"/>
    </source>
</evidence>
<proteinExistence type="predicted"/>
<dbReference type="RefSeq" id="WP_184096864.1">
    <property type="nucleotide sequence ID" value="NZ_JACHHN010000001.1"/>
</dbReference>
<protein>
    <recommendedName>
        <fullName evidence="3">LysM domain-containing protein</fullName>
    </recommendedName>
</protein>
<dbReference type="EMBL" id="JACHHN010000001">
    <property type="protein sequence ID" value="MBB5189608.1"/>
    <property type="molecule type" value="Genomic_DNA"/>
</dbReference>
<dbReference type="Proteomes" id="UP000543030">
    <property type="component" value="Unassembled WGS sequence"/>
</dbReference>
<dbReference type="AlphaFoldDB" id="A0A840RAP6"/>
<comment type="caution">
    <text evidence="1">The sequence shown here is derived from an EMBL/GenBank/DDBJ whole genome shotgun (WGS) entry which is preliminary data.</text>
</comment>
<keyword evidence="2" id="KW-1185">Reference proteome</keyword>
<name>A0A840RAP6_9NEIS</name>
<reference evidence="1 2" key="1">
    <citation type="submission" date="2020-08" db="EMBL/GenBank/DDBJ databases">
        <title>Genomic Encyclopedia of Type Strains, Phase IV (KMG-IV): sequencing the most valuable type-strain genomes for metagenomic binning, comparative biology and taxonomic classification.</title>
        <authorList>
            <person name="Goeker M."/>
        </authorList>
    </citation>
    <scope>NUCLEOTIDE SEQUENCE [LARGE SCALE GENOMIC DNA]</scope>
    <source>
        <strain evidence="1 2">DSM 18233</strain>
    </source>
</reference>
<accession>A0A840RAP6</accession>
<evidence type="ECO:0000313" key="2">
    <source>
        <dbReference type="Proteomes" id="UP000543030"/>
    </source>
</evidence>
<sequence length="322" mass="34013">MSQTTLQLGDFVFQDMEIPESIPYGIEQRLAIKKLPGGVRVIDALGPDPAPLEWSGTFFALPGFTAKQRADQIQQMTTAGLPVDLIWDDLFYTVVIRSFVPDYRLAHIPYKIICEVLLDRTSDFSFLAEPAPGPDELITDDLNSANTLSSSIGDSTLSGLMATVSSAVGQVNTFVNATQSTINSVLLPVHAAATQVASMIATVDNTLASYGVPGGVLPSASTAANIATLTSCIDSANLQTSLTQLQGLLGRMSTNLGQINSSVRTVTVSGGNLYDIASKEYGDPTAWTIIANANGLRDPTLSGVNTLVIPPYNNTTAGVLTQ</sequence>
<organism evidence="1 2">
    <name type="scientific">Silvimonas terrae</name>
    <dbReference type="NCBI Taxonomy" id="300266"/>
    <lineage>
        <taxon>Bacteria</taxon>
        <taxon>Pseudomonadati</taxon>
        <taxon>Pseudomonadota</taxon>
        <taxon>Betaproteobacteria</taxon>
        <taxon>Neisseriales</taxon>
        <taxon>Chitinibacteraceae</taxon>
        <taxon>Silvimonas</taxon>
    </lineage>
</organism>
<gene>
    <name evidence="1" type="ORF">HNQ50_000318</name>
</gene>
<evidence type="ECO:0008006" key="3">
    <source>
        <dbReference type="Google" id="ProtNLM"/>
    </source>
</evidence>